<protein>
    <submittedName>
        <fullName evidence="1">DUF3576 domain-containing protein</fullName>
    </submittedName>
</protein>
<accession>A0A9J6PKB7</accession>
<dbReference type="RefSeq" id="WP_269332469.1">
    <property type="nucleotide sequence ID" value="NZ_JAMZFT010000002.1"/>
</dbReference>
<evidence type="ECO:0000313" key="1">
    <source>
        <dbReference type="EMBL" id="MCP1336514.1"/>
    </source>
</evidence>
<proteinExistence type="predicted"/>
<dbReference type="Pfam" id="PF12100">
    <property type="entry name" value="DUF3576"/>
    <property type="match status" value="1"/>
</dbReference>
<dbReference type="AlphaFoldDB" id="A0A9J6PKB7"/>
<dbReference type="Proteomes" id="UP001055804">
    <property type="component" value="Unassembled WGS sequence"/>
</dbReference>
<gene>
    <name evidence="1" type="ORF">NJQ99_08855</name>
</gene>
<reference evidence="1" key="1">
    <citation type="submission" date="2022-06" db="EMBL/GenBank/DDBJ databases">
        <title>Isolation and Genomics of Futiania mangrovii gen. nov., sp. nov., a Rare and Metabolically-versatile member in the Class Alphaproteobacteria.</title>
        <authorList>
            <person name="Liu L."/>
            <person name="Huang W.-C."/>
            <person name="Pan J."/>
            <person name="Li J."/>
            <person name="Huang Y."/>
            <person name="Du H."/>
            <person name="Liu Y."/>
            <person name="Li M."/>
        </authorList>
    </citation>
    <scope>NUCLEOTIDE SEQUENCE</scope>
    <source>
        <strain evidence="1">FT118</strain>
    </source>
</reference>
<keyword evidence="2" id="KW-1185">Reference proteome</keyword>
<sequence length="175" mass="19267">MIRGALPVVLLSLSLAACGESERVYPYKDPLKGPVPYSTNDRAREDKVFGRDGINIFGGDEEQAPAGTGIAVNAYLWRASLDTLSFMPLASADPFGGVIITDWYAAPEAQNERMKANVFILDRRLRADGLRVALFRQVRNESGEWVNAPVSDAATKRLEDTILTRARQLRLDDVG</sequence>
<evidence type="ECO:0000313" key="2">
    <source>
        <dbReference type="Proteomes" id="UP001055804"/>
    </source>
</evidence>
<comment type="caution">
    <text evidence="1">The sequence shown here is derived from an EMBL/GenBank/DDBJ whole genome shotgun (WGS) entry which is preliminary data.</text>
</comment>
<dbReference type="InterPro" id="IPR021959">
    <property type="entry name" value="DUF3576"/>
</dbReference>
<organism evidence="1 2">
    <name type="scientific">Futiania mangrovi</name>
    <dbReference type="NCBI Taxonomy" id="2959716"/>
    <lineage>
        <taxon>Bacteria</taxon>
        <taxon>Pseudomonadati</taxon>
        <taxon>Pseudomonadota</taxon>
        <taxon>Alphaproteobacteria</taxon>
        <taxon>Futianiales</taxon>
        <taxon>Futianiaceae</taxon>
        <taxon>Futiania</taxon>
    </lineage>
</organism>
<name>A0A9J6PKB7_9PROT</name>
<dbReference type="PROSITE" id="PS51257">
    <property type="entry name" value="PROKAR_LIPOPROTEIN"/>
    <property type="match status" value="1"/>
</dbReference>
<dbReference type="EMBL" id="JAMZFT010000002">
    <property type="protein sequence ID" value="MCP1336514.1"/>
    <property type="molecule type" value="Genomic_DNA"/>
</dbReference>